<feature type="non-terminal residue" evidence="1">
    <location>
        <position position="1"/>
    </location>
</feature>
<keyword evidence="2" id="KW-1185">Reference proteome</keyword>
<dbReference type="InParanoid" id="G9N771"/>
<dbReference type="RefSeq" id="XP_013951770.1">
    <property type="nucleotide sequence ID" value="XM_014096295.1"/>
</dbReference>
<evidence type="ECO:0000313" key="2">
    <source>
        <dbReference type="Proteomes" id="UP000007115"/>
    </source>
</evidence>
<organism evidence="1 2">
    <name type="scientific">Hypocrea virens (strain Gv29-8 / FGSC 10586)</name>
    <name type="common">Gliocladium virens</name>
    <name type="synonym">Trichoderma virens</name>
    <dbReference type="NCBI Taxonomy" id="413071"/>
    <lineage>
        <taxon>Eukaryota</taxon>
        <taxon>Fungi</taxon>
        <taxon>Dikarya</taxon>
        <taxon>Ascomycota</taxon>
        <taxon>Pezizomycotina</taxon>
        <taxon>Sordariomycetes</taxon>
        <taxon>Hypocreomycetidae</taxon>
        <taxon>Hypocreales</taxon>
        <taxon>Hypocreaceae</taxon>
        <taxon>Trichoderma</taxon>
    </lineage>
</organism>
<dbReference type="EMBL" id="ABDF02000088">
    <property type="protein sequence ID" value="EHK17569.1"/>
    <property type="molecule type" value="Genomic_DNA"/>
</dbReference>
<gene>
    <name evidence="1" type="ORF">TRIVIDRAFT_216805</name>
</gene>
<dbReference type="HOGENOM" id="CLU_2677754_0_0_1"/>
<name>G9N771_HYPVG</name>
<comment type="caution">
    <text evidence="1">The sequence shown here is derived from an EMBL/GenBank/DDBJ whole genome shotgun (WGS) entry which is preliminary data.</text>
</comment>
<evidence type="ECO:0000313" key="1">
    <source>
        <dbReference type="EMBL" id="EHK17569.1"/>
    </source>
</evidence>
<dbReference type="GeneID" id="25791181"/>
<protein>
    <submittedName>
        <fullName evidence="1">Uncharacterized protein</fullName>
    </submittedName>
</protein>
<dbReference type="Proteomes" id="UP000007115">
    <property type="component" value="Unassembled WGS sequence"/>
</dbReference>
<sequence>TPPKRQQCRPASEYVRPNVQTGHLRPILPKYVRKKRQVICNKYIHDGVLATRKLFSQLLLYLPIYPKDTARIGFS</sequence>
<accession>G9N771</accession>
<dbReference type="AlphaFoldDB" id="G9N771"/>
<proteinExistence type="predicted"/>
<dbReference type="VEuPathDB" id="FungiDB:TRIVIDRAFT_216805"/>
<reference evidence="1 2" key="1">
    <citation type="journal article" date="2011" name="Genome Biol.">
        <title>Comparative genome sequence analysis underscores mycoparasitism as the ancestral life style of Trichoderma.</title>
        <authorList>
            <person name="Kubicek C.P."/>
            <person name="Herrera-Estrella A."/>
            <person name="Seidl-Seiboth V."/>
            <person name="Martinez D.A."/>
            <person name="Druzhinina I.S."/>
            <person name="Thon M."/>
            <person name="Zeilinger S."/>
            <person name="Casas-Flores S."/>
            <person name="Horwitz B.A."/>
            <person name="Mukherjee P.K."/>
            <person name="Mukherjee M."/>
            <person name="Kredics L."/>
            <person name="Alcaraz L.D."/>
            <person name="Aerts A."/>
            <person name="Antal Z."/>
            <person name="Atanasova L."/>
            <person name="Cervantes-Badillo M.G."/>
            <person name="Challacombe J."/>
            <person name="Chertkov O."/>
            <person name="McCluskey K."/>
            <person name="Coulpier F."/>
            <person name="Deshpande N."/>
            <person name="von Doehren H."/>
            <person name="Ebbole D.J."/>
            <person name="Esquivel-Naranjo E.U."/>
            <person name="Fekete E."/>
            <person name="Flipphi M."/>
            <person name="Glaser F."/>
            <person name="Gomez-Rodriguez E.Y."/>
            <person name="Gruber S."/>
            <person name="Han C."/>
            <person name="Henrissat B."/>
            <person name="Hermosa R."/>
            <person name="Hernandez-Onate M."/>
            <person name="Karaffa L."/>
            <person name="Kosti I."/>
            <person name="Le Crom S."/>
            <person name="Lindquist E."/>
            <person name="Lucas S."/>
            <person name="Luebeck M."/>
            <person name="Luebeck P.S."/>
            <person name="Margeot A."/>
            <person name="Metz B."/>
            <person name="Misra M."/>
            <person name="Nevalainen H."/>
            <person name="Omann M."/>
            <person name="Packer N."/>
            <person name="Perrone G."/>
            <person name="Uresti-Rivera E.E."/>
            <person name="Salamov A."/>
            <person name="Schmoll M."/>
            <person name="Seiboth B."/>
            <person name="Shapiro H."/>
            <person name="Sukno S."/>
            <person name="Tamayo-Ramos J.A."/>
            <person name="Tisch D."/>
            <person name="Wiest A."/>
            <person name="Wilkinson H.H."/>
            <person name="Zhang M."/>
            <person name="Coutinho P.M."/>
            <person name="Kenerley C.M."/>
            <person name="Monte E."/>
            <person name="Baker S.E."/>
            <person name="Grigoriev I.V."/>
        </authorList>
    </citation>
    <scope>NUCLEOTIDE SEQUENCE [LARGE SCALE GENOMIC DNA]</scope>
    <source>
        <strain evidence="2">Gv29-8 / FGSC 10586</strain>
    </source>
</reference>